<sequence>MTGTTTAARSAHPARAFIDTNLRGAGQVMFMNNPITGALILLAVVWGAIAARMPQVAIGAVVGLIAGTLTAMALRVDTASLRQGLYGFSPLLTGAAVPTFLDNTPLMWTYLIIGAATTTVVTLALTTVFNTWRVPALTFPFVLTSWFLMLAAYQFRKVSISSLAQPMLPKPVSGDRLDMSAADLATSMLKGVAQVFLIDNWVSGLIILVALAVNSRWAAALAAVGTIVATLLAAGLGADATSVTAGLYGFSAVLTAVALGCVFYHPTWPVLLYALLGTVFTVFVQAALNTALAPIGIPSFTAPFVFATWLFLLPKRDLTPIPHHRHIDDGVIAGTHPKA</sequence>
<comment type="subcellular location">
    <subcellularLocation>
        <location evidence="1">Cell membrane</location>
        <topology evidence="1">Multi-pass membrane protein</topology>
    </subcellularLocation>
</comment>
<accession>A0A8J3PHS4</accession>
<evidence type="ECO:0000256" key="8">
    <source>
        <dbReference type="SAM" id="Phobius"/>
    </source>
</evidence>
<dbReference type="GO" id="GO:0005886">
    <property type="term" value="C:plasma membrane"/>
    <property type="evidence" value="ECO:0007669"/>
    <property type="project" value="UniProtKB-SubCell"/>
</dbReference>
<dbReference type="PANTHER" id="PTHR10464:SF4">
    <property type="entry name" value="UREA TRANSPORTER"/>
    <property type="match status" value="1"/>
</dbReference>
<keyword evidence="3" id="KW-1003">Cell membrane</keyword>
<dbReference type="InterPro" id="IPR017807">
    <property type="entry name" value="Urea_transporter_bac"/>
</dbReference>
<name>A0A8J3PHS4_9ACTN</name>
<feature type="transmembrane region" description="Helical" evidence="8">
    <location>
        <begin position="218"/>
        <end position="237"/>
    </location>
</feature>
<evidence type="ECO:0000256" key="5">
    <source>
        <dbReference type="ARBA" id="ARBA00022989"/>
    </source>
</evidence>
<keyword evidence="6 8" id="KW-0472">Membrane</keyword>
<feature type="transmembrane region" description="Helical" evidence="8">
    <location>
        <begin position="107"/>
        <end position="129"/>
    </location>
</feature>
<feature type="transmembrane region" description="Helical" evidence="8">
    <location>
        <begin position="30"/>
        <end position="49"/>
    </location>
</feature>
<dbReference type="PIRSF" id="PIRSF016502">
    <property type="entry name" value="Urea_transporter"/>
    <property type="match status" value="1"/>
</dbReference>
<dbReference type="InterPro" id="IPR004937">
    <property type="entry name" value="Urea_transporter"/>
</dbReference>
<keyword evidence="4 8" id="KW-0812">Transmembrane</keyword>
<keyword evidence="10" id="KW-1185">Reference proteome</keyword>
<evidence type="ECO:0000256" key="7">
    <source>
        <dbReference type="PIRSR" id="PIRSR016502-1"/>
    </source>
</evidence>
<dbReference type="AlphaFoldDB" id="A0A8J3PHS4"/>
<organism evidence="9 10">
    <name type="scientific">Catellatospora methionotrophica</name>
    <dbReference type="NCBI Taxonomy" id="121620"/>
    <lineage>
        <taxon>Bacteria</taxon>
        <taxon>Bacillati</taxon>
        <taxon>Actinomycetota</taxon>
        <taxon>Actinomycetes</taxon>
        <taxon>Micromonosporales</taxon>
        <taxon>Micromonosporaceae</taxon>
        <taxon>Catellatospora</taxon>
    </lineage>
</organism>
<proteinExistence type="inferred from homology"/>
<dbReference type="EMBL" id="BONJ01000037">
    <property type="protein sequence ID" value="GIG18181.1"/>
    <property type="molecule type" value="Genomic_DNA"/>
</dbReference>
<feature type="transmembrane region" description="Helical" evidence="8">
    <location>
        <begin position="55"/>
        <end position="73"/>
    </location>
</feature>
<evidence type="ECO:0000256" key="3">
    <source>
        <dbReference type="ARBA" id="ARBA00022475"/>
    </source>
</evidence>
<dbReference type="Gene3D" id="1.10.3430.10">
    <property type="entry name" value="Ammonium transporter AmtB like domains"/>
    <property type="match status" value="1"/>
</dbReference>
<evidence type="ECO:0000313" key="9">
    <source>
        <dbReference type="EMBL" id="GIG18181.1"/>
    </source>
</evidence>
<keyword evidence="5 8" id="KW-1133">Transmembrane helix</keyword>
<dbReference type="Proteomes" id="UP000660339">
    <property type="component" value="Unassembled WGS sequence"/>
</dbReference>
<evidence type="ECO:0000256" key="6">
    <source>
        <dbReference type="ARBA" id="ARBA00023136"/>
    </source>
</evidence>
<feature type="transmembrane region" description="Helical" evidence="8">
    <location>
        <begin position="243"/>
        <end position="263"/>
    </location>
</feature>
<protein>
    <submittedName>
        <fullName evidence="9">Urea transporter</fullName>
    </submittedName>
</protein>
<dbReference type="GO" id="GO:0015204">
    <property type="term" value="F:urea transmembrane transporter activity"/>
    <property type="evidence" value="ECO:0007669"/>
    <property type="project" value="InterPro"/>
</dbReference>
<dbReference type="InterPro" id="IPR029020">
    <property type="entry name" value="Ammonium/urea_transptr"/>
</dbReference>
<feature type="transmembrane region" description="Helical" evidence="8">
    <location>
        <begin position="192"/>
        <end position="211"/>
    </location>
</feature>
<evidence type="ECO:0000313" key="10">
    <source>
        <dbReference type="Proteomes" id="UP000660339"/>
    </source>
</evidence>
<evidence type="ECO:0000256" key="1">
    <source>
        <dbReference type="ARBA" id="ARBA00004651"/>
    </source>
</evidence>
<feature type="transmembrane region" description="Helical" evidence="8">
    <location>
        <begin position="294"/>
        <end position="313"/>
    </location>
</feature>
<evidence type="ECO:0000256" key="2">
    <source>
        <dbReference type="ARBA" id="ARBA00005914"/>
    </source>
</evidence>
<dbReference type="NCBIfam" id="TIGR03441">
    <property type="entry name" value="urea_trans_yut"/>
    <property type="match status" value="1"/>
</dbReference>
<feature type="site" description="Important for channel permeability" evidence="7">
    <location>
        <position position="301"/>
    </location>
</feature>
<evidence type="ECO:0000256" key="4">
    <source>
        <dbReference type="ARBA" id="ARBA00022692"/>
    </source>
</evidence>
<gene>
    <name evidence="9" type="ORF">Cme02nite_65130</name>
</gene>
<dbReference type="Pfam" id="PF03253">
    <property type="entry name" value="UT"/>
    <property type="match status" value="1"/>
</dbReference>
<reference evidence="9" key="1">
    <citation type="submission" date="2021-01" db="EMBL/GenBank/DDBJ databases">
        <title>Whole genome shotgun sequence of Catellatospora methionotrophica NBRC 14553.</title>
        <authorList>
            <person name="Komaki H."/>
            <person name="Tamura T."/>
        </authorList>
    </citation>
    <scope>NUCLEOTIDE SEQUENCE</scope>
    <source>
        <strain evidence="9">NBRC 14553</strain>
    </source>
</reference>
<feature type="transmembrane region" description="Helical" evidence="8">
    <location>
        <begin position="136"/>
        <end position="155"/>
    </location>
</feature>
<comment type="similarity">
    <text evidence="2">Belongs to the urea transporter family.</text>
</comment>
<comment type="caution">
    <text evidence="9">The sequence shown here is derived from an EMBL/GenBank/DDBJ whole genome shotgun (WGS) entry which is preliminary data.</text>
</comment>
<dbReference type="PANTHER" id="PTHR10464">
    <property type="entry name" value="UREA TRANSPORTER"/>
    <property type="match status" value="1"/>
</dbReference>
<feature type="transmembrane region" description="Helical" evidence="8">
    <location>
        <begin position="270"/>
        <end position="288"/>
    </location>
</feature>
<dbReference type="RefSeq" id="WP_166385980.1">
    <property type="nucleotide sequence ID" value="NZ_BAAATT010000031.1"/>
</dbReference>